<gene>
    <name evidence="5" type="ORF">C8Q71DRAFT_772774</name>
</gene>
<sequence>MRNTFEATRKVWFITGTSSGFGKRLVSTVLSRGDYVIATVRNLESFTLPVGDRARLRIIVLDVCDSTENIQKTVNEALSIWGRIDVVVNNAGYGLKSLIEEGGALAATKQFQTNVMGVINVTNAILPHMRERRSGTVVMIGSRSAWHATPITGFYVASKAAVHALAETYATELAQFNIRVTVCAPGAFRTENVHNVPYTSNYHIPEYDALREKTTGMFKSIGAQAMGDPDKAMNVLVDAVRGEGKAKGRELPMYLMLGNATYEHVREHYTRLLEDMDKWEDIAKDLDFDPVPN</sequence>
<evidence type="ECO:0000256" key="4">
    <source>
        <dbReference type="RuleBase" id="RU000363"/>
    </source>
</evidence>
<dbReference type="PRINTS" id="PR00080">
    <property type="entry name" value="SDRFAMILY"/>
</dbReference>
<dbReference type="SUPFAM" id="SSF51735">
    <property type="entry name" value="NAD(P)-binding Rossmann-fold domains"/>
    <property type="match status" value="1"/>
</dbReference>
<dbReference type="Proteomes" id="UP000814176">
    <property type="component" value="Unassembled WGS sequence"/>
</dbReference>
<name>A0ABQ8K9G0_9APHY</name>
<evidence type="ECO:0000313" key="5">
    <source>
        <dbReference type="EMBL" id="KAH9833842.1"/>
    </source>
</evidence>
<dbReference type="PANTHER" id="PTHR43976">
    <property type="entry name" value="SHORT CHAIN DEHYDROGENASE"/>
    <property type="match status" value="1"/>
</dbReference>
<evidence type="ECO:0000313" key="6">
    <source>
        <dbReference type="Proteomes" id="UP000814176"/>
    </source>
</evidence>
<dbReference type="PRINTS" id="PR00081">
    <property type="entry name" value="GDHRDH"/>
</dbReference>
<dbReference type="Pfam" id="PF00106">
    <property type="entry name" value="adh_short"/>
    <property type="match status" value="1"/>
</dbReference>
<dbReference type="PROSITE" id="PS00061">
    <property type="entry name" value="ADH_SHORT"/>
    <property type="match status" value="1"/>
</dbReference>
<accession>A0ABQ8K9G0</accession>
<evidence type="ECO:0000256" key="1">
    <source>
        <dbReference type="ARBA" id="ARBA00006484"/>
    </source>
</evidence>
<evidence type="ECO:0000256" key="3">
    <source>
        <dbReference type="ARBA" id="ARBA00023002"/>
    </source>
</evidence>
<evidence type="ECO:0000256" key="2">
    <source>
        <dbReference type="ARBA" id="ARBA00022857"/>
    </source>
</evidence>
<dbReference type="PANTHER" id="PTHR43976:SF16">
    <property type="entry name" value="SHORT-CHAIN DEHYDROGENASE_REDUCTASE FAMILY PROTEIN"/>
    <property type="match status" value="1"/>
</dbReference>
<dbReference type="RefSeq" id="XP_047776558.1">
    <property type="nucleotide sequence ID" value="XM_047924424.1"/>
</dbReference>
<dbReference type="InterPro" id="IPR036291">
    <property type="entry name" value="NAD(P)-bd_dom_sf"/>
</dbReference>
<dbReference type="InterPro" id="IPR002347">
    <property type="entry name" value="SDR_fam"/>
</dbReference>
<dbReference type="GeneID" id="72005156"/>
<organism evidence="5 6">
    <name type="scientific">Rhodofomes roseus</name>
    <dbReference type="NCBI Taxonomy" id="34475"/>
    <lineage>
        <taxon>Eukaryota</taxon>
        <taxon>Fungi</taxon>
        <taxon>Dikarya</taxon>
        <taxon>Basidiomycota</taxon>
        <taxon>Agaricomycotina</taxon>
        <taxon>Agaricomycetes</taxon>
        <taxon>Polyporales</taxon>
        <taxon>Rhodofomes</taxon>
    </lineage>
</organism>
<dbReference type="InterPro" id="IPR020904">
    <property type="entry name" value="Sc_DH/Rdtase_CS"/>
</dbReference>
<reference evidence="5 6" key="1">
    <citation type="journal article" date="2021" name="Environ. Microbiol.">
        <title>Gene family expansions and transcriptome signatures uncover fungal adaptations to wood decay.</title>
        <authorList>
            <person name="Hage H."/>
            <person name="Miyauchi S."/>
            <person name="Viragh M."/>
            <person name="Drula E."/>
            <person name="Min B."/>
            <person name="Chaduli D."/>
            <person name="Navarro D."/>
            <person name="Favel A."/>
            <person name="Norest M."/>
            <person name="Lesage-Meessen L."/>
            <person name="Balint B."/>
            <person name="Merenyi Z."/>
            <person name="de Eugenio L."/>
            <person name="Morin E."/>
            <person name="Martinez A.T."/>
            <person name="Baldrian P."/>
            <person name="Stursova M."/>
            <person name="Martinez M.J."/>
            <person name="Novotny C."/>
            <person name="Magnuson J.K."/>
            <person name="Spatafora J.W."/>
            <person name="Maurice S."/>
            <person name="Pangilinan J."/>
            <person name="Andreopoulos W."/>
            <person name="LaButti K."/>
            <person name="Hundley H."/>
            <person name="Na H."/>
            <person name="Kuo A."/>
            <person name="Barry K."/>
            <person name="Lipzen A."/>
            <person name="Henrissat B."/>
            <person name="Riley R."/>
            <person name="Ahrendt S."/>
            <person name="Nagy L.G."/>
            <person name="Grigoriev I.V."/>
            <person name="Martin F."/>
            <person name="Rosso M.N."/>
        </authorList>
    </citation>
    <scope>NUCLEOTIDE SEQUENCE [LARGE SCALE GENOMIC DNA]</scope>
    <source>
        <strain evidence="5 6">CIRM-BRFM 1785</strain>
    </source>
</reference>
<protein>
    <submittedName>
        <fullName evidence="5">NAD-P-binding protein</fullName>
    </submittedName>
</protein>
<comment type="caution">
    <text evidence="5">The sequence shown here is derived from an EMBL/GenBank/DDBJ whole genome shotgun (WGS) entry which is preliminary data.</text>
</comment>
<comment type="similarity">
    <text evidence="1 4">Belongs to the short-chain dehydrogenases/reductases (SDR) family.</text>
</comment>
<dbReference type="EMBL" id="JADCUA010000017">
    <property type="protein sequence ID" value="KAH9833842.1"/>
    <property type="molecule type" value="Genomic_DNA"/>
</dbReference>
<proteinExistence type="inferred from homology"/>
<keyword evidence="2" id="KW-0521">NADP</keyword>
<dbReference type="CDD" id="cd05374">
    <property type="entry name" value="17beta-HSD-like_SDR_c"/>
    <property type="match status" value="1"/>
</dbReference>
<keyword evidence="6" id="KW-1185">Reference proteome</keyword>
<dbReference type="InterPro" id="IPR051911">
    <property type="entry name" value="SDR_oxidoreductase"/>
</dbReference>
<dbReference type="Gene3D" id="3.40.50.720">
    <property type="entry name" value="NAD(P)-binding Rossmann-like Domain"/>
    <property type="match status" value="1"/>
</dbReference>
<keyword evidence="3" id="KW-0560">Oxidoreductase</keyword>